<dbReference type="GO" id="GO:0005886">
    <property type="term" value="C:plasma membrane"/>
    <property type="evidence" value="ECO:0007669"/>
    <property type="project" value="UniProtKB-SubCell"/>
</dbReference>
<evidence type="ECO:0000256" key="1">
    <source>
        <dbReference type="ARBA" id="ARBA00004651"/>
    </source>
</evidence>
<dbReference type="InterPro" id="IPR003593">
    <property type="entry name" value="AAA+_ATPase"/>
</dbReference>
<feature type="domain" description="ABC transporter" evidence="8">
    <location>
        <begin position="338"/>
        <end position="571"/>
    </location>
</feature>
<evidence type="ECO:0000256" key="2">
    <source>
        <dbReference type="ARBA" id="ARBA00022692"/>
    </source>
</evidence>
<dbReference type="Proteomes" id="UP000195305">
    <property type="component" value="Unassembled WGS sequence"/>
</dbReference>
<keyword evidence="5 7" id="KW-1133">Transmembrane helix</keyword>
<keyword evidence="11" id="KW-1185">Reference proteome</keyword>
<protein>
    <submittedName>
        <fullName evidence="10">Thiamine ABC transporter permease</fullName>
    </submittedName>
</protein>
<dbReference type="PROSITE" id="PS50929">
    <property type="entry name" value="ABC_TM1F"/>
    <property type="match status" value="1"/>
</dbReference>
<dbReference type="CDD" id="cd03251">
    <property type="entry name" value="ABCC_MsbA"/>
    <property type="match status" value="1"/>
</dbReference>
<dbReference type="CDD" id="cd18549">
    <property type="entry name" value="ABC_6TM_YwjA_like"/>
    <property type="match status" value="1"/>
</dbReference>
<dbReference type="InterPro" id="IPR011527">
    <property type="entry name" value="ABC1_TM_dom"/>
</dbReference>
<dbReference type="GO" id="GO:0016887">
    <property type="term" value="F:ATP hydrolysis activity"/>
    <property type="evidence" value="ECO:0007669"/>
    <property type="project" value="InterPro"/>
</dbReference>
<keyword evidence="6 7" id="KW-0472">Membrane</keyword>
<comment type="caution">
    <text evidence="10">The sequence shown here is derived from an EMBL/GenBank/DDBJ whole genome shotgun (WGS) entry which is preliminary data.</text>
</comment>
<dbReference type="PANTHER" id="PTHR43394">
    <property type="entry name" value="ATP-DEPENDENT PERMEASE MDL1, MITOCHONDRIAL"/>
    <property type="match status" value="1"/>
</dbReference>
<proteinExistence type="predicted"/>
<dbReference type="Gene3D" id="3.40.50.300">
    <property type="entry name" value="P-loop containing nucleotide triphosphate hydrolases"/>
    <property type="match status" value="1"/>
</dbReference>
<keyword evidence="4" id="KW-0067">ATP-binding</keyword>
<gene>
    <name evidence="10" type="ORF">B5E75_00310</name>
</gene>
<dbReference type="InterPro" id="IPR027417">
    <property type="entry name" value="P-loop_NTPase"/>
</dbReference>
<dbReference type="AlphaFoldDB" id="A0A1Y4T349"/>
<evidence type="ECO:0000256" key="6">
    <source>
        <dbReference type="ARBA" id="ARBA00023136"/>
    </source>
</evidence>
<keyword evidence="2 7" id="KW-0812">Transmembrane</keyword>
<dbReference type="Gene3D" id="1.20.1560.10">
    <property type="entry name" value="ABC transporter type 1, transmembrane domain"/>
    <property type="match status" value="1"/>
</dbReference>
<dbReference type="PANTHER" id="PTHR43394:SF1">
    <property type="entry name" value="ATP-BINDING CASSETTE SUB-FAMILY B MEMBER 10, MITOCHONDRIAL"/>
    <property type="match status" value="1"/>
</dbReference>
<evidence type="ECO:0000256" key="3">
    <source>
        <dbReference type="ARBA" id="ARBA00022741"/>
    </source>
</evidence>
<comment type="subcellular location">
    <subcellularLocation>
        <location evidence="1">Cell membrane</location>
        <topology evidence="1">Multi-pass membrane protein</topology>
    </subcellularLocation>
</comment>
<feature type="transmembrane region" description="Helical" evidence="7">
    <location>
        <begin position="151"/>
        <end position="175"/>
    </location>
</feature>
<dbReference type="OrthoDB" id="9762778at2"/>
<keyword evidence="3" id="KW-0547">Nucleotide-binding</keyword>
<dbReference type="SUPFAM" id="SSF90123">
    <property type="entry name" value="ABC transporter transmembrane region"/>
    <property type="match status" value="1"/>
</dbReference>
<evidence type="ECO:0000313" key="10">
    <source>
        <dbReference type="EMBL" id="OUQ36616.1"/>
    </source>
</evidence>
<dbReference type="GO" id="GO:0005524">
    <property type="term" value="F:ATP binding"/>
    <property type="evidence" value="ECO:0007669"/>
    <property type="project" value="UniProtKB-KW"/>
</dbReference>
<dbReference type="PROSITE" id="PS00211">
    <property type="entry name" value="ABC_TRANSPORTER_1"/>
    <property type="match status" value="1"/>
</dbReference>
<dbReference type="Pfam" id="PF00005">
    <property type="entry name" value="ABC_tran"/>
    <property type="match status" value="1"/>
</dbReference>
<dbReference type="InterPro" id="IPR017871">
    <property type="entry name" value="ABC_transporter-like_CS"/>
</dbReference>
<dbReference type="EMBL" id="NFLJ01000001">
    <property type="protein sequence ID" value="OUQ36616.1"/>
    <property type="molecule type" value="Genomic_DNA"/>
</dbReference>
<evidence type="ECO:0000313" key="11">
    <source>
        <dbReference type="Proteomes" id="UP000195305"/>
    </source>
</evidence>
<name>A0A1Y4T349_9FIRM</name>
<evidence type="ECO:0000259" key="8">
    <source>
        <dbReference type="PROSITE" id="PS50893"/>
    </source>
</evidence>
<evidence type="ECO:0000256" key="7">
    <source>
        <dbReference type="SAM" id="Phobius"/>
    </source>
</evidence>
<feature type="transmembrane region" description="Helical" evidence="7">
    <location>
        <begin position="251"/>
        <end position="269"/>
    </location>
</feature>
<evidence type="ECO:0000259" key="9">
    <source>
        <dbReference type="PROSITE" id="PS50929"/>
    </source>
</evidence>
<dbReference type="SMART" id="SM00382">
    <property type="entry name" value="AAA"/>
    <property type="match status" value="1"/>
</dbReference>
<dbReference type="InterPro" id="IPR039421">
    <property type="entry name" value="Type_1_exporter"/>
</dbReference>
<feature type="transmembrane region" description="Helical" evidence="7">
    <location>
        <begin position="16"/>
        <end position="38"/>
    </location>
</feature>
<sequence length="580" mass="66010">MKIMRKFIQYYKPYKTVFIFDMICAMIISLIDLAFPQILNYLNDTLYIADHQTIIQSLFWLAVFLLIMYAIRALCKYYVSAQGHIMGAQMERDMRKDLFDKFEQLSFSYYDRNNTGEMMSKLVSDLFDICEFAHHGPENVFISLLKIIGSFVLLMYIHVPLTILLIIVTLCMLLFSLKQNKAMQQTFMDNRRKIAGVNASLQDTLAGIRVVKSFANEDIERHKFARSNERFLQSKKNNYHCMGRFQGGNNFFQGLLYVTILVGGGFFIAQGSLEPIALATYALYINIFITPIEVLVEFTEMLQKGYSGFKRFNEVMETQVEIEDAPDSHDLVNVKGVIDYKDVSFGYDDEKVLDHLNIHIDSGKSIALVGPSGGGKTTICSLLLRFYDVTGGSIEIDGQDIRKLTLKSLRQSIGIVQQDVYLFTGSIKENISYGKPDASDEEIIEAAKKANIHDFIMSLPDGYDTYVGERGTRLSGGQKQRISIARIFLKDPKILILDEATSALDNESERHIQKSLEALSKNRTCITIAHRLSTIRNADEIIVIGNNGIVERGTHQFLLNKNNVYAKYYRLQFEGLEENA</sequence>
<reference evidence="10 11" key="1">
    <citation type="journal article" date="2018" name="BMC Genomics">
        <title>Whole genome sequencing and function prediction of 133 gut anaerobes isolated from chicken caecum in pure cultures.</title>
        <authorList>
            <person name="Medvecky M."/>
            <person name="Cejkova D."/>
            <person name="Polansky O."/>
            <person name="Karasova D."/>
            <person name="Kubasova T."/>
            <person name="Cizek A."/>
            <person name="Rychlik I."/>
        </authorList>
    </citation>
    <scope>NUCLEOTIDE SEQUENCE [LARGE SCALE GENOMIC DNA]</scope>
    <source>
        <strain evidence="10 11">An13</strain>
    </source>
</reference>
<dbReference type="PROSITE" id="PS50893">
    <property type="entry name" value="ABC_TRANSPORTER_2"/>
    <property type="match status" value="1"/>
</dbReference>
<dbReference type="FunFam" id="3.40.50.300:FF:000218">
    <property type="entry name" value="Multidrug ABC transporter ATP-binding protein"/>
    <property type="match status" value="1"/>
</dbReference>
<dbReference type="InterPro" id="IPR003439">
    <property type="entry name" value="ABC_transporter-like_ATP-bd"/>
</dbReference>
<dbReference type="SUPFAM" id="SSF52540">
    <property type="entry name" value="P-loop containing nucleoside triphosphate hydrolases"/>
    <property type="match status" value="1"/>
</dbReference>
<dbReference type="GO" id="GO:0015421">
    <property type="term" value="F:ABC-type oligopeptide transporter activity"/>
    <property type="evidence" value="ECO:0007669"/>
    <property type="project" value="TreeGrafter"/>
</dbReference>
<evidence type="ECO:0000256" key="4">
    <source>
        <dbReference type="ARBA" id="ARBA00022840"/>
    </source>
</evidence>
<accession>A0A1Y4T349</accession>
<dbReference type="Pfam" id="PF00664">
    <property type="entry name" value="ABC_membrane"/>
    <property type="match status" value="1"/>
</dbReference>
<feature type="domain" description="ABC transmembrane type-1" evidence="9">
    <location>
        <begin position="19"/>
        <end position="304"/>
    </location>
</feature>
<dbReference type="RefSeq" id="WP_087356833.1">
    <property type="nucleotide sequence ID" value="NZ_AP031415.1"/>
</dbReference>
<dbReference type="InterPro" id="IPR036640">
    <property type="entry name" value="ABC1_TM_sf"/>
</dbReference>
<evidence type="ECO:0000256" key="5">
    <source>
        <dbReference type="ARBA" id="ARBA00022989"/>
    </source>
</evidence>
<feature type="transmembrane region" description="Helical" evidence="7">
    <location>
        <begin position="58"/>
        <end position="79"/>
    </location>
</feature>
<organism evidence="10 11">
    <name type="scientific">Massilimicrobiota timonensis</name>
    <dbReference type="NCBI Taxonomy" id="1776392"/>
    <lineage>
        <taxon>Bacteria</taxon>
        <taxon>Bacillati</taxon>
        <taxon>Bacillota</taxon>
        <taxon>Erysipelotrichia</taxon>
        <taxon>Erysipelotrichales</taxon>
        <taxon>Erysipelotrichaceae</taxon>
        <taxon>Massilimicrobiota</taxon>
    </lineage>
</organism>